<dbReference type="RefSeq" id="WP_378592228.1">
    <property type="nucleotide sequence ID" value="NZ_JBHSKD010000026.1"/>
</dbReference>
<accession>A0ABW0BNX1</accession>
<reference evidence="3" key="1">
    <citation type="journal article" date="2019" name="Int. J. Syst. Evol. Microbiol.">
        <title>The Global Catalogue of Microorganisms (GCM) 10K type strain sequencing project: providing services to taxonomists for standard genome sequencing and annotation.</title>
        <authorList>
            <consortium name="The Broad Institute Genomics Platform"/>
            <consortium name="The Broad Institute Genome Sequencing Center for Infectious Disease"/>
            <person name="Wu L."/>
            <person name="Ma J."/>
        </authorList>
    </citation>
    <scope>NUCLEOTIDE SEQUENCE [LARGE SCALE GENOMIC DNA]</scope>
    <source>
        <strain evidence="3">DFY41</strain>
    </source>
</reference>
<dbReference type="Proteomes" id="UP001596087">
    <property type="component" value="Unassembled WGS sequence"/>
</dbReference>
<dbReference type="InterPro" id="IPR027417">
    <property type="entry name" value="P-loop_NTPase"/>
</dbReference>
<evidence type="ECO:0008006" key="4">
    <source>
        <dbReference type="Google" id="ProtNLM"/>
    </source>
</evidence>
<keyword evidence="3" id="KW-1185">Reference proteome</keyword>
<protein>
    <recommendedName>
        <fullName evidence="4">Sulfotransferase family protein</fullName>
    </recommendedName>
</protein>
<evidence type="ECO:0000313" key="2">
    <source>
        <dbReference type="EMBL" id="MFC5178582.1"/>
    </source>
</evidence>
<sequence length="387" mass="41492">MAQRVLLHVGTPKSGTTYLQTGLWQSRDALRGAGVVLPGEKPFDHNRLSIVVRNGEHLRRRSEVPSAWTQALATTRAARGTVVISNEWFLACDHEQAAGAVEQLGGDAVEVVVTTRDLVRLVPAGWQESLKIGRGTSLGDFVAGLDDGHNKWTWQALDPALVARRWADVVGPERVHVVTSPQSTSDPSVLWDRFTGVLGLAPGAVPAPILSSNESLTVQAARLLQEYGPTLKREVAEIDDTWRGAAHWMRNLVVRQVLVTVPGDPIGIGEALADTLRARAERTVADLRQLGCPVTGDLDDLLGGQDRAGSRHPDSVTDAELVDAGRVLAAGLLRERMRSGRDEIAEVGPSRAATGGRGKGGKGGKGGKKKRRANAGGDQQRPGRRNR</sequence>
<organism evidence="2 3">
    <name type="scientific">Nocardioides taihuensis</name>
    <dbReference type="NCBI Taxonomy" id="1835606"/>
    <lineage>
        <taxon>Bacteria</taxon>
        <taxon>Bacillati</taxon>
        <taxon>Actinomycetota</taxon>
        <taxon>Actinomycetes</taxon>
        <taxon>Propionibacteriales</taxon>
        <taxon>Nocardioidaceae</taxon>
        <taxon>Nocardioides</taxon>
    </lineage>
</organism>
<gene>
    <name evidence="2" type="ORF">ACFPGP_18025</name>
</gene>
<dbReference type="SUPFAM" id="SSF52540">
    <property type="entry name" value="P-loop containing nucleoside triphosphate hydrolases"/>
    <property type="match status" value="1"/>
</dbReference>
<feature type="compositionally biased region" description="Basic residues" evidence="1">
    <location>
        <begin position="359"/>
        <end position="373"/>
    </location>
</feature>
<evidence type="ECO:0000256" key="1">
    <source>
        <dbReference type="SAM" id="MobiDB-lite"/>
    </source>
</evidence>
<dbReference type="EMBL" id="JBHSKD010000026">
    <property type="protein sequence ID" value="MFC5178582.1"/>
    <property type="molecule type" value="Genomic_DNA"/>
</dbReference>
<proteinExistence type="predicted"/>
<comment type="caution">
    <text evidence="2">The sequence shown here is derived from an EMBL/GenBank/DDBJ whole genome shotgun (WGS) entry which is preliminary data.</text>
</comment>
<name>A0ABW0BNX1_9ACTN</name>
<evidence type="ECO:0000313" key="3">
    <source>
        <dbReference type="Proteomes" id="UP001596087"/>
    </source>
</evidence>
<feature type="region of interest" description="Disordered" evidence="1">
    <location>
        <begin position="341"/>
        <end position="387"/>
    </location>
</feature>
<dbReference type="Gene3D" id="3.40.50.300">
    <property type="entry name" value="P-loop containing nucleotide triphosphate hydrolases"/>
    <property type="match status" value="1"/>
</dbReference>